<protein>
    <recommendedName>
        <fullName evidence="4">Reverse transcriptase zinc-binding domain-containing protein</fullName>
    </recommendedName>
</protein>
<keyword evidence="1" id="KW-1133">Transmembrane helix</keyword>
<feature type="transmembrane region" description="Helical" evidence="1">
    <location>
        <begin position="57"/>
        <end position="74"/>
    </location>
</feature>
<organism evidence="2 3">
    <name type="scientific">Eleusine coracana subsp. coracana</name>
    <dbReference type="NCBI Taxonomy" id="191504"/>
    <lineage>
        <taxon>Eukaryota</taxon>
        <taxon>Viridiplantae</taxon>
        <taxon>Streptophyta</taxon>
        <taxon>Embryophyta</taxon>
        <taxon>Tracheophyta</taxon>
        <taxon>Spermatophyta</taxon>
        <taxon>Magnoliopsida</taxon>
        <taxon>Liliopsida</taxon>
        <taxon>Poales</taxon>
        <taxon>Poaceae</taxon>
        <taxon>PACMAD clade</taxon>
        <taxon>Chloridoideae</taxon>
        <taxon>Cynodonteae</taxon>
        <taxon>Eleusininae</taxon>
        <taxon>Eleusine</taxon>
    </lineage>
</organism>
<comment type="caution">
    <text evidence="2">The sequence shown here is derived from an EMBL/GenBank/DDBJ whole genome shotgun (WGS) entry which is preliminary data.</text>
</comment>
<proteinExistence type="predicted"/>
<keyword evidence="1" id="KW-0472">Membrane</keyword>
<dbReference type="EMBL" id="BQKI01000007">
    <property type="protein sequence ID" value="GJM99086.1"/>
    <property type="molecule type" value="Genomic_DNA"/>
</dbReference>
<reference evidence="2" key="1">
    <citation type="journal article" date="2018" name="DNA Res.">
        <title>Multiple hybrid de novo genome assembly of finger millet, an orphan allotetraploid crop.</title>
        <authorList>
            <person name="Hatakeyama M."/>
            <person name="Aluri S."/>
            <person name="Balachadran M.T."/>
            <person name="Sivarajan S.R."/>
            <person name="Patrignani A."/>
            <person name="Gruter S."/>
            <person name="Poveda L."/>
            <person name="Shimizu-Inatsugi R."/>
            <person name="Baeten J."/>
            <person name="Francoijs K.J."/>
            <person name="Nataraja K.N."/>
            <person name="Reddy Y.A.N."/>
            <person name="Phadnis S."/>
            <person name="Ravikumar R.L."/>
            <person name="Schlapbach R."/>
            <person name="Sreeman S.M."/>
            <person name="Shimizu K.K."/>
        </authorList>
    </citation>
    <scope>NUCLEOTIDE SEQUENCE</scope>
</reference>
<dbReference type="Proteomes" id="UP001054889">
    <property type="component" value="Unassembled WGS sequence"/>
</dbReference>
<accession>A0AAV5CKY7</accession>
<evidence type="ECO:0000313" key="2">
    <source>
        <dbReference type="EMBL" id="GJM99086.1"/>
    </source>
</evidence>
<reference evidence="2" key="2">
    <citation type="submission" date="2021-12" db="EMBL/GenBank/DDBJ databases">
        <title>Resequencing data analysis of finger millet.</title>
        <authorList>
            <person name="Hatakeyama M."/>
            <person name="Aluri S."/>
            <person name="Balachadran M.T."/>
            <person name="Sivarajan S.R."/>
            <person name="Poveda L."/>
            <person name="Shimizu-Inatsugi R."/>
            <person name="Schlapbach R."/>
            <person name="Sreeman S.M."/>
            <person name="Shimizu K.K."/>
        </authorList>
    </citation>
    <scope>NUCLEOTIDE SEQUENCE</scope>
</reference>
<evidence type="ECO:0000313" key="3">
    <source>
        <dbReference type="Proteomes" id="UP001054889"/>
    </source>
</evidence>
<evidence type="ECO:0000256" key="1">
    <source>
        <dbReference type="SAM" id="Phobius"/>
    </source>
</evidence>
<keyword evidence="3" id="KW-1185">Reference proteome</keyword>
<dbReference type="AlphaFoldDB" id="A0AAV5CKY7"/>
<name>A0AAV5CKY7_ELECO</name>
<gene>
    <name evidence="2" type="primary">ga16152</name>
    <name evidence="2" type="ORF">PR202_ga16152</name>
</gene>
<sequence length="122" mass="14763">MHLDSYVCELYIFQKEEILHNLFIKCNFAKACWQTIGISYPHTLSHFRIIKRIKNSLQVPFYMEIIIIISWYIWKQMNGWLFNNEDPSVHEFFRAFKMEFSLVIHRAKNISINSVPYLICKQ</sequence>
<evidence type="ECO:0008006" key="4">
    <source>
        <dbReference type="Google" id="ProtNLM"/>
    </source>
</evidence>
<keyword evidence="1" id="KW-0812">Transmembrane</keyword>